<accession>A0A2P4PBQ7</accession>
<evidence type="ECO:0000313" key="2">
    <source>
        <dbReference type="Proteomes" id="UP000018888"/>
    </source>
</evidence>
<sequence>MSMVGRRFLAIIDLRLWQTFPDHYNIPFGSRSIILVGDYGQLPPACDVPGLSRSYGRSAYSQLQEICKIEAMQRQQVTRINNNNSDITYVMEEVDKINLNKLRLLNQPVAKIHAVHTGGSEASKVCRMLLVL</sequence>
<dbReference type="AlphaFoldDB" id="A0A2P4PBQ7"/>
<keyword evidence="2" id="KW-1185">Reference proteome</keyword>
<reference evidence="1 2" key="1">
    <citation type="journal article" date="2013" name="Proc. Natl. Acad. Sci. U.S.A.">
        <title>Genome of an arbuscular mycorrhizal fungus provides insight into the oldest plant symbiosis.</title>
        <authorList>
            <person name="Tisserant E."/>
            <person name="Malbreil M."/>
            <person name="Kuo A."/>
            <person name="Kohler A."/>
            <person name="Symeonidi A."/>
            <person name="Balestrini R."/>
            <person name="Charron P."/>
            <person name="Duensing N."/>
            <person name="Frei Dit Frey N."/>
            <person name="Gianinazzi-Pearson V."/>
            <person name="Gilbert L.B."/>
            <person name="Handa Y."/>
            <person name="Herr J.R."/>
            <person name="Hijri M."/>
            <person name="Koul R."/>
            <person name="Kawaguchi M."/>
            <person name="Krajinski F."/>
            <person name="Lammers P.J."/>
            <person name="Masclaux F.G."/>
            <person name="Murat C."/>
            <person name="Morin E."/>
            <person name="Ndikumana S."/>
            <person name="Pagni M."/>
            <person name="Petitpierre D."/>
            <person name="Requena N."/>
            <person name="Rosikiewicz P."/>
            <person name="Riley R."/>
            <person name="Saito K."/>
            <person name="San Clemente H."/>
            <person name="Shapiro H."/>
            <person name="van Tuinen D."/>
            <person name="Becard G."/>
            <person name="Bonfante P."/>
            <person name="Paszkowski U."/>
            <person name="Shachar-Hill Y.Y."/>
            <person name="Tuskan G.A."/>
            <person name="Young P.W."/>
            <person name="Sanders I.R."/>
            <person name="Henrissat B."/>
            <person name="Rensing S.A."/>
            <person name="Grigoriev I.V."/>
            <person name="Corradi N."/>
            <person name="Roux C."/>
            <person name="Martin F."/>
        </authorList>
    </citation>
    <scope>NUCLEOTIDE SEQUENCE [LARGE SCALE GENOMIC DNA]</scope>
    <source>
        <strain evidence="1 2">DAOM 197198</strain>
    </source>
</reference>
<protein>
    <submittedName>
        <fullName evidence="1">Uncharacterized protein</fullName>
    </submittedName>
</protein>
<reference evidence="1 2" key="2">
    <citation type="journal article" date="2018" name="New Phytol.">
        <title>High intraspecific genome diversity in the model arbuscular mycorrhizal symbiont Rhizophagus irregularis.</title>
        <authorList>
            <person name="Chen E.C.H."/>
            <person name="Morin E."/>
            <person name="Beaudet D."/>
            <person name="Noel J."/>
            <person name="Yildirir G."/>
            <person name="Ndikumana S."/>
            <person name="Charron P."/>
            <person name="St-Onge C."/>
            <person name="Giorgi J."/>
            <person name="Kruger M."/>
            <person name="Marton T."/>
            <person name="Ropars J."/>
            <person name="Grigoriev I.V."/>
            <person name="Hainaut M."/>
            <person name="Henrissat B."/>
            <person name="Roux C."/>
            <person name="Martin F."/>
            <person name="Corradi N."/>
        </authorList>
    </citation>
    <scope>NUCLEOTIDE SEQUENCE [LARGE SCALE GENOMIC DNA]</scope>
    <source>
        <strain evidence="1 2">DAOM 197198</strain>
    </source>
</reference>
<name>A0A2P4PBQ7_RHIID</name>
<gene>
    <name evidence="1" type="ORF">GLOIN_2v1692140</name>
</gene>
<dbReference type="EMBL" id="AUPC02000287">
    <property type="protein sequence ID" value="POG62819.1"/>
    <property type="molecule type" value="Genomic_DNA"/>
</dbReference>
<comment type="caution">
    <text evidence="1">The sequence shown here is derived from an EMBL/GenBank/DDBJ whole genome shotgun (WGS) entry which is preliminary data.</text>
</comment>
<organism evidence="1 2">
    <name type="scientific">Rhizophagus irregularis (strain DAOM 181602 / DAOM 197198 / MUCL 43194)</name>
    <name type="common">Arbuscular mycorrhizal fungus</name>
    <name type="synonym">Glomus intraradices</name>
    <dbReference type="NCBI Taxonomy" id="747089"/>
    <lineage>
        <taxon>Eukaryota</taxon>
        <taxon>Fungi</taxon>
        <taxon>Fungi incertae sedis</taxon>
        <taxon>Mucoromycota</taxon>
        <taxon>Glomeromycotina</taxon>
        <taxon>Glomeromycetes</taxon>
        <taxon>Glomerales</taxon>
        <taxon>Glomeraceae</taxon>
        <taxon>Rhizophagus</taxon>
    </lineage>
</organism>
<dbReference type="VEuPathDB" id="FungiDB:RhiirFUN_022220"/>
<evidence type="ECO:0000313" key="1">
    <source>
        <dbReference type="EMBL" id="POG62819.1"/>
    </source>
</evidence>
<proteinExistence type="predicted"/>
<dbReference type="Proteomes" id="UP000018888">
    <property type="component" value="Unassembled WGS sequence"/>
</dbReference>